<dbReference type="Pfam" id="PF13197">
    <property type="entry name" value="DUF4013"/>
    <property type="match status" value="1"/>
</dbReference>
<dbReference type="RefSeq" id="WP_303739235.1">
    <property type="nucleotide sequence ID" value="NZ_SUTK01000032.1"/>
</dbReference>
<comment type="caution">
    <text evidence="2">The sequence shown here is derived from an EMBL/GenBank/DDBJ whole genome shotgun (WGS) entry which is preliminary data.</text>
</comment>
<dbReference type="Proteomes" id="UP000783037">
    <property type="component" value="Unassembled WGS sequence"/>
</dbReference>
<reference evidence="2" key="1">
    <citation type="submission" date="2019-04" db="EMBL/GenBank/DDBJ databases">
        <title>Evolution of Biomass-Degrading Anaerobic Consortia Revealed by Metagenomics.</title>
        <authorList>
            <person name="Peng X."/>
        </authorList>
    </citation>
    <scope>NUCLEOTIDE SEQUENCE</scope>
    <source>
        <strain evidence="2">SIG18</strain>
    </source>
</reference>
<dbReference type="AlphaFoldDB" id="A0A8T3VDY4"/>
<feature type="transmembrane region" description="Helical" evidence="1">
    <location>
        <begin position="141"/>
        <end position="162"/>
    </location>
</feature>
<feature type="transmembrane region" description="Helical" evidence="1">
    <location>
        <begin position="82"/>
        <end position="103"/>
    </location>
</feature>
<evidence type="ECO:0000313" key="3">
    <source>
        <dbReference type="Proteomes" id="UP000783037"/>
    </source>
</evidence>
<gene>
    <name evidence="2" type="ORF">E7Z79_06855</name>
</gene>
<keyword evidence="1" id="KW-0812">Transmembrane</keyword>
<sequence length="261" mass="30399">MPLYRMKKVWEYSTYNKLFFLLILLLCCVWVFFDLYFEDVDSIQAFFIALIMDIAFFGYGLSITRDIMNYGVRLPKIMFKDVLILGFKSVFVYSIYVGIQGYILDFICSPLDFPHFDLEDMLIDTSETIHLLYSHNPVDTLVFIVVGAVLFYITVFFMEIALARLADTGSLKSALDVRGIKKDIDTIGWRNYAKDYTFIVLAMVFFAYLTVIQIPFDILNFVWGVFAALLMFITQFWGIGFIYRTVKEKEKEESDHSPSES</sequence>
<proteinExistence type="predicted"/>
<accession>A0A8T3VDY4</accession>
<keyword evidence="1" id="KW-0472">Membrane</keyword>
<name>A0A8T3VDY4_9EURY</name>
<feature type="transmembrane region" description="Helical" evidence="1">
    <location>
        <begin position="222"/>
        <end position="243"/>
    </location>
</feature>
<dbReference type="EMBL" id="SUTK01000032">
    <property type="protein sequence ID" value="MBE6502147.1"/>
    <property type="molecule type" value="Genomic_DNA"/>
</dbReference>
<organism evidence="2 3">
    <name type="scientific">Methanobrevibacter thaueri</name>
    <dbReference type="NCBI Taxonomy" id="190975"/>
    <lineage>
        <taxon>Archaea</taxon>
        <taxon>Methanobacteriati</taxon>
        <taxon>Methanobacteriota</taxon>
        <taxon>Methanomada group</taxon>
        <taxon>Methanobacteria</taxon>
        <taxon>Methanobacteriales</taxon>
        <taxon>Methanobacteriaceae</taxon>
        <taxon>Methanobrevibacter</taxon>
    </lineage>
</organism>
<dbReference type="InterPro" id="IPR025098">
    <property type="entry name" value="DUF4013"/>
</dbReference>
<feature type="transmembrane region" description="Helical" evidence="1">
    <location>
        <begin position="196"/>
        <end position="216"/>
    </location>
</feature>
<feature type="transmembrane region" description="Helical" evidence="1">
    <location>
        <begin position="43"/>
        <end position="61"/>
    </location>
</feature>
<protein>
    <submittedName>
        <fullName evidence="2">DUF4013 domain-containing protein</fullName>
    </submittedName>
</protein>
<evidence type="ECO:0000313" key="2">
    <source>
        <dbReference type="EMBL" id="MBE6502147.1"/>
    </source>
</evidence>
<keyword evidence="1" id="KW-1133">Transmembrane helix</keyword>
<evidence type="ECO:0000256" key="1">
    <source>
        <dbReference type="SAM" id="Phobius"/>
    </source>
</evidence>
<feature type="transmembrane region" description="Helical" evidence="1">
    <location>
        <begin position="18"/>
        <end position="37"/>
    </location>
</feature>